<dbReference type="Proteomes" id="UP000807025">
    <property type="component" value="Unassembled WGS sequence"/>
</dbReference>
<keyword evidence="2" id="KW-0677">Repeat</keyword>
<dbReference type="AlphaFoldDB" id="A0A9P5ZFM4"/>
<reference evidence="5" key="1">
    <citation type="submission" date="2020-11" db="EMBL/GenBank/DDBJ databases">
        <authorList>
            <consortium name="DOE Joint Genome Institute"/>
            <person name="Ahrendt S."/>
            <person name="Riley R."/>
            <person name="Andreopoulos W."/>
            <person name="Labutti K."/>
            <person name="Pangilinan J."/>
            <person name="Ruiz-Duenas F.J."/>
            <person name="Barrasa J.M."/>
            <person name="Sanchez-Garcia M."/>
            <person name="Camarero S."/>
            <person name="Miyauchi S."/>
            <person name="Serrano A."/>
            <person name="Linde D."/>
            <person name="Babiker R."/>
            <person name="Drula E."/>
            <person name="Ayuso-Fernandez I."/>
            <person name="Pacheco R."/>
            <person name="Padilla G."/>
            <person name="Ferreira P."/>
            <person name="Barriuso J."/>
            <person name="Kellner H."/>
            <person name="Castanera R."/>
            <person name="Alfaro M."/>
            <person name="Ramirez L."/>
            <person name="Pisabarro A.G."/>
            <person name="Kuo A."/>
            <person name="Tritt A."/>
            <person name="Lipzen A."/>
            <person name="He G."/>
            <person name="Yan M."/>
            <person name="Ng V."/>
            <person name="Cullen D."/>
            <person name="Martin F."/>
            <person name="Rosso M.-N."/>
            <person name="Henrissat B."/>
            <person name="Hibbett D."/>
            <person name="Martinez A.T."/>
            <person name="Grigoriev I.V."/>
        </authorList>
    </citation>
    <scope>NUCLEOTIDE SEQUENCE</scope>
    <source>
        <strain evidence="5">ATCC 90797</strain>
    </source>
</reference>
<dbReference type="EMBL" id="MU154808">
    <property type="protein sequence ID" value="KAF9487173.1"/>
    <property type="molecule type" value="Genomic_DNA"/>
</dbReference>
<dbReference type="OrthoDB" id="1667587at2759"/>
<gene>
    <name evidence="5" type="ORF">BDN71DRAFT_1594609</name>
</gene>
<dbReference type="Gene3D" id="2.130.10.10">
    <property type="entry name" value="YVTN repeat-like/Quinoprotein amine dehydrogenase"/>
    <property type="match status" value="1"/>
</dbReference>
<protein>
    <submittedName>
        <fullName evidence="5">WD40 repeat-like protein</fullName>
    </submittedName>
</protein>
<dbReference type="InterPro" id="IPR048720">
    <property type="entry name" value="PROPPIN"/>
</dbReference>
<dbReference type="SMART" id="SM00320">
    <property type="entry name" value="WD40"/>
    <property type="match status" value="2"/>
</dbReference>
<comment type="caution">
    <text evidence="5">The sequence shown here is derived from an EMBL/GenBank/DDBJ whole genome shotgun (WGS) entry which is preliminary data.</text>
</comment>
<feature type="compositionally biased region" description="Polar residues" evidence="4">
    <location>
        <begin position="282"/>
        <end position="298"/>
    </location>
</feature>
<dbReference type="PANTHER" id="PTHR11227">
    <property type="entry name" value="WD-REPEAT PROTEIN INTERACTING WITH PHOSPHOINOSIDES WIPI -RELATED"/>
    <property type="match status" value="1"/>
</dbReference>
<dbReference type="InterPro" id="IPR001680">
    <property type="entry name" value="WD40_rpt"/>
</dbReference>
<dbReference type="InterPro" id="IPR036322">
    <property type="entry name" value="WD40_repeat_dom_sf"/>
</dbReference>
<sequence>MANSNLLYANFNQDYSCVSVGTRKGYSITNCEPFGRVYTMNNGARGIVEMLFCTSLLALVGVADAPGSSPRKLQIVNTKRQTMICELLFPSSILAVKMNRRALAIVLETEIYIYDISNMRLLHVIETTANPEAICALSPNAEASYLAYPSQVPSPLSTYPSSDAAAVSSVATPQSNGDVTIFSTRSLTTANIIPSAHKSPLSIVQISQNGSLLATASVKGTVIRVWSVPKAEKLYQFRRGSREARIYSIAFNSVGSLMAASSANETVHLFKLGRGQDEPKAASNSEATPVSQTGSNEIQGGPLEGGYEARKGSSSGVSSSLRRKSMQLSKTLTHSVGGYLPNTVTEMWDPSRDFAWLRLPSSPLGVRSIVGLSGCVLYPPFCVALTALFTTSTMPQIMVVSSEGYFYAYSIDLEKGGECTLMKQFSLLESGDESSSVSIME</sequence>
<evidence type="ECO:0000256" key="2">
    <source>
        <dbReference type="ARBA" id="ARBA00022737"/>
    </source>
</evidence>
<feature type="region of interest" description="Disordered" evidence="4">
    <location>
        <begin position="275"/>
        <end position="323"/>
    </location>
</feature>
<evidence type="ECO:0000313" key="6">
    <source>
        <dbReference type="Proteomes" id="UP000807025"/>
    </source>
</evidence>
<dbReference type="Pfam" id="PF21032">
    <property type="entry name" value="PROPPIN"/>
    <property type="match status" value="2"/>
</dbReference>
<keyword evidence="1" id="KW-0853">WD repeat</keyword>
<dbReference type="SUPFAM" id="SSF50978">
    <property type="entry name" value="WD40 repeat-like"/>
    <property type="match status" value="1"/>
</dbReference>
<comment type="similarity">
    <text evidence="3">Belongs to the WD repeat PROPPIN family.</text>
</comment>
<accession>A0A9P5ZFM4</accession>
<dbReference type="GO" id="GO:0005737">
    <property type="term" value="C:cytoplasm"/>
    <property type="evidence" value="ECO:0007669"/>
    <property type="project" value="UniProtKB-ARBA"/>
</dbReference>
<evidence type="ECO:0000256" key="4">
    <source>
        <dbReference type="SAM" id="MobiDB-lite"/>
    </source>
</evidence>
<organism evidence="5 6">
    <name type="scientific">Pleurotus eryngii</name>
    <name type="common">Boletus of the steppes</name>
    <dbReference type="NCBI Taxonomy" id="5323"/>
    <lineage>
        <taxon>Eukaryota</taxon>
        <taxon>Fungi</taxon>
        <taxon>Dikarya</taxon>
        <taxon>Basidiomycota</taxon>
        <taxon>Agaricomycotina</taxon>
        <taxon>Agaricomycetes</taxon>
        <taxon>Agaricomycetidae</taxon>
        <taxon>Agaricales</taxon>
        <taxon>Pleurotineae</taxon>
        <taxon>Pleurotaceae</taxon>
        <taxon>Pleurotus</taxon>
    </lineage>
</organism>
<proteinExistence type="inferred from homology"/>
<evidence type="ECO:0000313" key="5">
    <source>
        <dbReference type="EMBL" id="KAF9487173.1"/>
    </source>
</evidence>
<dbReference type="InterPro" id="IPR015943">
    <property type="entry name" value="WD40/YVTN_repeat-like_dom_sf"/>
</dbReference>
<keyword evidence="6" id="KW-1185">Reference proteome</keyword>
<name>A0A9P5ZFM4_PLEER</name>
<evidence type="ECO:0000256" key="1">
    <source>
        <dbReference type="ARBA" id="ARBA00022574"/>
    </source>
</evidence>
<evidence type="ECO:0000256" key="3">
    <source>
        <dbReference type="ARBA" id="ARBA00025740"/>
    </source>
</evidence>